<name>A0A948WWW1_9BACT</name>
<proteinExistence type="predicted"/>
<dbReference type="AlphaFoldDB" id="A0A948WWW1"/>
<protein>
    <submittedName>
        <fullName evidence="1">Xenobiotic reductase B</fullName>
    </submittedName>
</protein>
<sequence length="76" mass="8894">MCEYAEIEKIKLSNGKTIKEVNEEVRKEVERIYLEGWAKGISIPFWDKEGNYYLANPDGSEDLVSYDINTRSYQII</sequence>
<organism evidence="1 2">
    <name type="scientific">Candidatus Phocaeicola faecigallinarum</name>
    <dbReference type="NCBI Taxonomy" id="2838732"/>
    <lineage>
        <taxon>Bacteria</taxon>
        <taxon>Pseudomonadati</taxon>
        <taxon>Bacteroidota</taxon>
        <taxon>Bacteroidia</taxon>
        <taxon>Bacteroidales</taxon>
        <taxon>Bacteroidaceae</taxon>
        <taxon>Phocaeicola</taxon>
    </lineage>
</organism>
<reference evidence="1" key="2">
    <citation type="submission" date="2021-04" db="EMBL/GenBank/DDBJ databases">
        <authorList>
            <person name="Gilroy R."/>
        </authorList>
    </citation>
    <scope>NUCLEOTIDE SEQUENCE</scope>
    <source>
        <strain evidence="1">G4-2901</strain>
    </source>
</reference>
<dbReference type="Proteomes" id="UP000783796">
    <property type="component" value="Unassembled WGS sequence"/>
</dbReference>
<evidence type="ECO:0000313" key="2">
    <source>
        <dbReference type="Proteomes" id="UP000783796"/>
    </source>
</evidence>
<comment type="caution">
    <text evidence="1">The sequence shown here is derived from an EMBL/GenBank/DDBJ whole genome shotgun (WGS) entry which is preliminary data.</text>
</comment>
<reference evidence="1" key="1">
    <citation type="journal article" date="2021" name="PeerJ">
        <title>Extensive microbial diversity within the chicken gut microbiome revealed by metagenomics and culture.</title>
        <authorList>
            <person name="Gilroy R."/>
            <person name="Ravi A."/>
            <person name="Getino M."/>
            <person name="Pursley I."/>
            <person name="Horton D.L."/>
            <person name="Alikhan N.F."/>
            <person name="Baker D."/>
            <person name="Gharbi K."/>
            <person name="Hall N."/>
            <person name="Watson M."/>
            <person name="Adriaenssens E.M."/>
            <person name="Foster-Nyarko E."/>
            <person name="Jarju S."/>
            <person name="Secka A."/>
            <person name="Antonio M."/>
            <person name="Oren A."/>
            <person name="Chaudhuri R.R."/>
            <person name="La Ragione R."/>
            <person name="Hildebrand F."/>
            <person name="Pallen M.J."/>
        </authorList>
    </citation>
    <scope>NUCLEOTIDE SEQUENCE</scope>
    <source>
        <strain evidence="1">G4-2901</strain>
    </source>
</reference>
<accession>A0A948WWW1</accession>
<gene>
    <name evidence="1" type="ORF">H9777_06915</name>
</gene>
<dbReference type="EMBL" id="JAHLFW010000063">
    <property type="protein sequence ID" value="MBU3838034.1"/>
    <property type="molecule type" value="Genomic_DNA"/>
</dbReference>
<evidence type="ECO:0000313" key="1">
    <source>
        <dbReference type="EMBL" id="MBU3838034.1"/>
    </source>
</evidence>